<name>A0A5C5WLH6_9BACT</name>
<organism evidence="2 3">
    <name type="scientific">Rubripirellula amarantea</name>
    <dbReference type="NCBI Taxonomy" id="2527999"/>
    <lineage>
        <taxon>Bacteria</taxon>
        <taxon>Pseudomonadati</taxon>
        <taxon>Planctomycetota</taxon>
        <taxon>Planctomycetia</taxon>
        <taxon>Pirellulales</taxon>
        <taxon>Pirellulaceae</taxon>
        <taxon>Rubripirellula</taxon>
    </lineage>
</organism>
<evidence type="ECO:0000259" key="1">
    <source>
        <dbReference type="Pfam" id="PF01850"/>
    </source>
</evidence>
<protein>
    <submittedName>
        <fullName evidence="2">Ribonuclease VapC46</fullName>
        <ecNumber evidence="2">3.1.-.-</ecNumber>
    </submittedName>
</protein>
<keyword evidence="3" id="KW-1185">Reference proteome</keyword>
<dbReference type="GO" id="GO:0016787">
    <property type="term" value="F:hydrolase activity"/>
    <property type="evidence" value="ECO:0007669"/>
    <property type="project" value="UniProtKB-KW"/>
</dbReference>
<dbReference type="CDD" id="cd09874">
    <property type="entry name" value="PIN_MT3492-like"/>
    <property type="match status" value="1"/>
</dbReference>
<evidence type="ECO:0000313" key="3">
    <source>
        <dbReference type="Proteomes" id="UP000316598"/>
    </source>
</evidence>
<dbReference type="OrthoDB" id="5568064at2"/>
<dbReference type="InterPro" id="IPR029060">
    <property type="entry name" value="PIN-like_dom_sf"/>
</dbReference>
<dbReference type="AlphaFoldDB" id="A0A5C5WLH6"/>
<dbReference type="InterPro" id="IPR002716">
    <property type="entry name" value="PIN_dom"/>
</dbReference>
<sequence length="149" mass="16523">MTSAIYWDTSALLKLYAPESDSGDYRRLLISRPERIAVSTLHFVELYYALVAKEKRNEIQVGAAKSLFQSFMRHADEQRYISIAIDAKATTFSCQVLDRCVGITSPVPLRSLEGLHLGAMNSAGITLLVTADVRMKRAAQTVSLTTIEP</sequence>
<dbReference type="EMBL" id="SJPI01000002">
    <property type="protein sequence ID" value="TWT50931.1"/>
    <property type="molecule type" value="Genomic_DNA"/>
</dbReference>
<accession>A0A5C5WLH6</accession>
<proteinExistence type="predicted"/>
<dbReference type="RefSeq" id="WP_146516067.1">
    <property type="nucleotide sequence ID" value="NZ_SJPI01000002.1"/>
</dbReference>
<gene>
    <name evidence="2" type="ORF">Pla22_36740</name>
</gene>
<comment type="caution">
    <text evidence="2">The sequence shown here is derived from an EMBL/GenBank/DDBJ whole genome shotgun (WGS) entry which is preliminary data.</text>
</comment>
<evidence type="ECO:0000313" key="2">
    <source>
        <dbReference type="EMBL" id="TWT50931.1"/>
    </source>
</evidence>
<reference evidence="2 3" key="1">
    <citation type="submission" date="2019-02" db="EMBL/GenBank/DDBJ databases">
        <title>Deep-cultivation of Planctomycetes and their phenomic and genomic characterization uncovers novel biology.</title>
        <authorList>
            <person name="Wiegand S."/>
            <person name="Jogler M."/>
            <person name="Boedeker C."/>
            <person name="Pinto D."/>
            <person name="Vollmers J."/>
            <person name="Rivas-Marin E."/>
            <person name="Kohn T."/>
            <person name="Peeters S.H."/>
            <person name="Heuer A."/>
            <person name="Rast P."/>
            <person name="Oberbeckmann S."/>
            <person name="Bunk B."/>
            <person name="Jeske O."/>
            <person name="Meyerdierks A."/>
            <person name="Storesund J.E."/>
            <person name="Kallscheuer N."/>
            <person name="Luecker S."/>
            <person name="Lage O.M."/>
            <person name="Pohl T."/>
            <person name="Merkel B.J."/>
            <person name="Hornburger P."/>
            <person name="Mueller R.-W."/>
            <person name="Bruemmer F."/>
            <person name="Labrenz M."/>
            <person name="Spormann A.M."/>
            <person name="Op Den Camp H."/>
            <person name="Overmann J."/>
            <person name="Amann R."/>
            <person name="Jetten M.S.M."/>
            <person name="Mascher T."/>
            <person name="Medema M.H."/>
            <person name="Devos D.P."/>
            <person name="Kaster A.-K."/>
            <person name="Ovreas L."/>
            <person name="Rohde M."/>
            <person name="Galperin M.Y."/>
            <person name="Jogler C."/>
        </authorList>
    </citation>
    <scope>NUCLEOTIDE SEQUENCE [LARGE SCALE GENOMIC DNA]</scope>
    <source>
        <strain evidence="2 3">Pla22</strain>
    </source>
</reference>
<dbReference type="Gene3D" id="3.40.50.1010">
    <property type="entry name" value="5'-nuclease"/>
    <property type="match status" value="1"/>
</dbReference>
<dbReference type="EC" id="3.1.-.-" evidence="2"/>
<feature type="domain" description="PIN" evidence="1">
    <location>
        <begin position="5"/>
        <end position="139"/>
    </location>
</feature>
<dbReference type="SUPFAM" id="SSF88723">
    <property type="entry name" value="PIN domain-like"/>
    <property type="match status" value="1"/>
</dbReference>
<keyword evidence="2" id="KW-0378">Hydrolase</keyword>
<dbReference type="Pfam" id="PF01850">
    <property type="entry name" value="PIN"/>
    <property type="match status" value="1"/>
</dbReference>
<dbReference type="Proteomes" id="UP000316598">
    <property type="component" value="Unassembled WGS sequence"/>
</dbReference>